<name>A0A942TCI1_9BACI</name>
<evidence type="ECO:0000256" key="6">
    <source>
        <dbReference type="ARBA" id="ARBA00022840"/>
    </source>
</evidence>
<proteinExistence type="inferred from homology"/>
<dbReference type="SUPFAM" id="SSF56112">
    <property type="entry name" value="Protein kinase-like (PK-like)"/>
    <property type="match status" value="1"/>
</dbReference>
<gene>
    <name evidence="9" type="ORF">KHA97_01625</name>
</gene>
<dbReference type="AlphaFoldDB" id="A0A942TCI1"/>
<dbReference type="InterPro" id="IPR011009">
    <property type="entry name" value="Kinase-like_dom_sf"/>
</dbReference>
<keyword evidence="4" id="KW-0547">Nucleotide-binding</keyword>
<dbReference type="CDD" id="cd05153">
    <property type="entry name" value="HomoserineK_II"/>
    <property type="match status" value="1"/>
</dbReference>
<dbReference type="GO" id="GO:0005524">
    <property type="term" value="F:ATP binding"/>
    <property type="evidence" value="ECO:0007669"/>
    <property type="project" value="UniProtKB-KW"/>
</dbReference>
<evidence type="ECO:0000256" key="3">
    <source>
        <dbReference type="ARBA" id="ARBA00022697"/>
    </source>
</evidence>
<dbReference type="Proteomes" id="UP000681414">
    <property type="component" value="Unassembled WGS sequence"/>
</dbReference>
<reference evidence="9 10" key="1">
    <citation type="submission" date="2021-05" db="EMBL/GenBank/DDBJ databases">
        <title>Novel Bacillus species.</title>
        <authorList>
            <person name="Liu G."/>
        </authorList>
    </citation>
    <scope>NUCLEOTIDE SEQUENCE [LARGE SCALE GENOMIC DNA]</scope>
    <source>
        <strain evidence="10">FJAT-49780</strain>
    </source>
</reference>
<evidence type="ECO:0000313" key="9">
    <source>
        <dbReference type="EMBL" id="MBS4193769.1"/>
    </source>
</evidence>
<keyword evidence="10" id="KW-1185">Reference proteome</keyword>
<sequence>MKELLSNYTVGTYIASEPFTNGTVQTNIKVQTTEGQFVFRYYENRSVQSVLFETSFLTYLKKHDFPCPKPYLNRNGGYVGIYKQKPYVVFEYMEGEHINDPKENQKAQLIKLAAELHNISKNYHPIYKEARLNYNIETCRDLARKQSERLNTKNAEEKCLWLENELEQLIFPEDLPKGICHSDFHFTNILYNDDKCSALLDFDDANYTYLLFDLVVLVEYGAWRHDVDQYLNFKEAKKIISEYMKYRPLEDIEKMHLFDVYKLSILMDCIWYFDRGNVNDFYEKRKVDYLNQIGRKSFFEKLFE</sequence>
<comment type="similarity">
    <text evidence="7">Belongs to the pseudomonas-type ThrB family.</text>
</comment>
<dbReference type="GO" id="GO:0004413">
    <property type="term" value="F:homoserine kinase activity"/>
    <property type="evidence" value="ECO:0007669"/>
    <property type="project" value="InterPro"/>
</dbReference>
<feature type="domain" description="Aminoglycoside phosphotransferase" evidence="8">
    <location>
        <begin position="17"/>
        <end position="228"/>
    </location>
</feature>
<dbReference type="PANTHER" id="PTHR21064:SF6">
    <property type="entry name" value="AMINOGLYCOSIDE PHOSPHOTRANSFERASE DOMAIN-CONTAINING PROTEIN"/>
    <property type="match status" value="1"/>
</dbReference>
<keyword evidence="3" id="KW-0791">Threonine biosynthesis</keyword>
<evidence type="ECO:0000256" key="4">
    <source>
        <dbReference type="ARBA" id="ARBA00022741"/>
    </source>
</evidence>
<dbReference type="Gene3D" id="3.30.200.20">
    <property type="entry name" value="Phosphorylase Kinase, domain 1"/>
    <property type="match status" value="1"/>
</dbReference>
<evidence type="ECO:0000256" key="2">
    <source>
        <dbReference type="ARBA" id="ARBA00022679"/>
    </source>
</evidence>
<dbReference type="RefSeq" id="WP_213123011.1">
    <property type="nucleotide sequence ID" value="NZ_JAGYPG010000001.1"/>
</dbReference>
<dbReference type="EMBL" id="JAGYPG010000001">
    <property type="protein sequence ID" value="MBS4193769.1"/>
    <property type="molecule type" value="Genomic_DNA"/>
</dbReference>
<protein>
    <submittedName>
        <fullName evidence="9">Homoserine kinase</fullName>
    </submittedName>
</protein>
<dbReference type="Pfam" id="PF01636">
    <property type="entry name" value="APH"/>
    <property type="match status" value="1"/>
</dbReference>
<keyword evidence="1" id="KW-0028">Amino-acid biosynthesis</keyword>
<accession>A0A942TCI1</accession>
<dbReference type="PANTHER" id="PTHR21064">
    <property type="entry name" value="AMINOGLYCOSIDE PHOSPHOTRANSFERASE DOMAIN-CONTAINING PROTEIN-RELATED"/>
    <property type="match status" value="1"/>
</dbReference>
<evidence type="ECO:0000313" key="10">
    <source>
        <dbReference type="Proteomes" id="UP000681414"/>
    </source>
</evidence>
<dbReference type="InterPro" id="IPR050249">
    <property type="entry name" value="Pseudomonas-type_ThrB"/>
</dbReference>
<dbReference type="GO" id="GO:0009088">
    <property type="term" value="P:threonine biosynthetic process"/>
    <property type="evidence" value="ECO:0007669"/>
    <property type="project" value="UniProtKB-KW"/>
</dbReference>
<comment type="caution">
    <text evidence="9">The sequence shown here is derived from an EMBL/GenBank/DDBJ whole genome shotgun (WGS) entry which is preliminary data.</text>
</comment>
<evidence type="ECO:0000256" key="7">
    <source>
        <dbReference type="ARBA" id="ARBA00038240"/>
    </source>
</evidence>
<keyword evidence="6" id="KW-0067">ATP-binding</keyword>
<keyword evidence="5 9" id="KW-0418">Kinase</keyword>
<evidence type="ECO:0000259" key="8">
    <source>
        <dbReference type="Pfam" id="PF01636"/>
    </source>
</evidence>
<dbReference type="Gene3D" id="3.90.1200.10">
    <property type="match status" value="1"/>
</dbReference>
<evidence type="ECO:0000256" key="1">
    <source>
        <dbReference type="ARBA" id="ARBA00022605"/>
    </source>
</evidence>
<evidence type="ECO:0000256" key="5">
    <source>
        <dbReference type="ARBA" id="ARBA00022777"/>
    </source>
</evidence>
<dbReference type="InterPro" id="IPR002575">
    <property type="entry name" value="Aminoglycoside_PTrfase"/>
</dbReference>
<organism evidence="9 10">
    <name type="scientific">Lederbergia citri</name>
    <dbReference type="NCBI Taxonomy" id="2833580"/>
    <lineage>
        <taxon>Bacteria</taxon>
        <taxon>Bacillati</taxon>
        <taxon>Bacillota</taxon>
        <taxon>Bacilli</taxon>
        <taxon>Bacillales</taxon>
        <taxon>Bacillaceae</taxon>
        <taxon>Lederbergia</taxon>
    </lineage>
</organism>
<dbReference type="InterPro" id="IPR005280">
    <property type="entry name" value="Homoserine_kinase_II"/>
</dbReference>
<keyword evidence="2" id="KW-0808">Transferase</keyword>